<dbReference type="PANTHER" id="PTHR47074:SF48">
    <property type="entry name" value="POLYNUCLEOTIDYL TRANSFERASE, RIBONUCLEASE H-LIKE SUPERFAMILY PROTEIN"/>
    <property type="match status" value="1"/>
</dbReference>
<evidence type="ECO:0000259" key="1">
    <source>
        <dbReference type="Pfam" id="PF13456"/>
    </source>
</evidence>
<dbReference type="CDD" id="cd06222">
    <property type="entry name" value="RNase_H_like"/>
    <property type="match status" value="1"/>
</dbReference>
<feature type="domain" description="RNase H type-1" evidence="1">
    <location>
        <begin position="32"/>
        <end position="143"/>
    </location>
</feature>
<dbReference type="Pfam" id="PF13456">
    <property type="entry name" value="RVT_3"/>
    <property type="match status" value="1"/>
</dbReference>
<evidence type="ECO:0000313" key="3">
    <source>
        <dbReference type="Proteomes" id="UP000015453"/>
    </source>
</evidence>
<keyword evidence="3" id="KW-1185">Reference proteome</keyword>
<dbReference type="Proteomes" id="UP000015453">
    <property type="component" value="Unassembled WGS sequence"/>
</dbReference>
<dbReference type="InterPro" id="IPR052929">
    <property type="entry name" value="RNase_H-like_EbsB-rel"/>
</dbReference>
<accession>S8D443</accession>
<dbReference type="PANTHER" id="PTHR47074">
    <property type="entry name" value="BNAC02G40300D PROTEIN"/>
    <property type="match status" value="1"/>
</dbReference>
<reference evidence="2 3" key="1">
    <citation type="journal article" date="2013" name="BMC Genomics">
        <title>The miniature genome of a carnivorous plant Genlisea aurea contains a low number of genes and short non-coding sequences.</title>
        <authorList>
            <person name="Leushkin E.V."/>
            <person name="Sutormin R.A."/>
            <person name="Nabieva E.R."/>
            <person name="Penin A.A."/>
            <person name="Kondrashov A.S."/>
            <person name="Logacheva M.D."/>
        </authorList>
    </citation>
    <scope>NUCLEOTIDE SEQUENCE [LARGE SCALE GENOMIC DNA]</scope>
</reference>
<dbReference type="EMBL" id="AUSU01010255">
    <property type="protein sequence ID" value="EPS57413.1"/>
    <property type="molecule type" value="Genomic_DNA"/>
</dbReference>
<dbReference type="GO" id="GO:0003676">
    <property type="term" value="F:nucleic acid binding"/>
    <property type="evidence" value="ECO:0007669"/>
    <property type="project" value="InterPro"/>
</dbReference>
<name>S8D443_9LAMI</name>
<dbReference type="InterPro" id="IPR044730">
    <property type="entry name" value="RNase_H-like_dom_plant"/>
</dbReference>
<protein>
    <recommendedName>
        <fullName evidence="1">RNase H type-1 domain-containing protein</fullName>
    </recommendedName>
</protein>
<organism evidence="2 3">
    <name type="scientific">Genlisea aurea</name>
    <dbReference type="NCBI Taxonomy" id="192259"/>
    <lineage>
        <taxon>Eukaryota</taxon>
        <taxon>Viridiplantae</taxon>
        <taxon>Streptophyta</taxon>
        <taxon>Embryophyta</taxon>
        <taxon>Tracheophyta</taxon>
        <taxon>Spermatophyta</taxon>
        <taxon>Magnoliopsida</taxon>
        <taxon>eudicotyledons</taxon>
        <taxon>Gunneridae</taxon>
        <taxon>Pentapetalae</taxon>
        <taxon>asterids</taxon>
        <taxon>lamiids</taxon>
        <taxon>Lamiales</taxon>
        <taxon>Lentibulariaceae</taxon>
        <taxon>Genlisea</taxon>
    </lineage>
</organism>
<dbReference type="Gene3D" id="3.30.420.10">
    <property type="entry name" value="Ribonuclease H-like superfamily/Ribonuclease H"/>
    <property type="match status" value="1"/>
</dbReference>
<gene>
    <name evidence="2" type="ORF">M569_17406</name>
</gene>
<sequence length="176" mass="19603">MSRRRVDLACRWTPPTPGSFKINFDNGQLRGGGSGFGGIIRDDRGACIGWMAHRSAVRLSPEHGEYMAARLMMEFAVGMQLQHVTLEGDCLTLIRTLNHPSTMSDSSLGTILQDILNLTSYFLSFQAIHTPRCNNRVALAFAKIGYFSRFGYDNVYLPGNVIPLLYADILRTVSKK</sequence>
<dbReference type="OrthoDB" id="1748820at2759"/>
<dbReference type="AlphaFoldDB" id="S8D443"/>
<proteinExistence type="predicted"/>
<dbReference type="InterPro" id="IPR036397">
    <property type="entry name" value="RNaseH_sf"/>
</dbReference>
<dbReference type="GO" id="GO:0004523">
    <property type="term" value="F:RNA-DNA hybrid ribonuclease activity"/>
    <property type="evidence" value="ECO:0007669"/>
    <property type="project" value="InterPro"/>
</dbReference>
<dbReference type="InterPro" id="IPR002156">
    <property type="entry name" value="RNaseH_domain"/>
</dbReference>
<comment type="caution">
    <text evidence="2">The sequence shown here is derived from an EMBL/GenBank/DDBJ whole genome shotgun (WGS) entry which is preliminary data.</text>
</comment>
<evidence type="ECO:0000313" key="2">
    <source>
        <dbReference type="EMBL" id="EPS57413.1"/>
    </source>
</evidence>